<dbReference type="Proteomes" id="UP000172260">
    <property type="component" value="Genome"/>
</dbReference>
<proteinExistence type="inferred from homology"/>
<dbReference type="GO" id="GO:0042025">
    <property type="term" value="C:host cell nucleus"/>
    <property type="evidence" value="ECO:0007669"/>
    <property type="project" value="UniProtKB-SubCell"/>
</dbReference>
<comment type="subcellular location">
    <subcellularLocation>
        <location evidence="3">Host nucleus</location>
    </subcellularLocation>
    <subcellularLocation>
        <location evidence="3">Host cytoplasm</location>
        <location evidence="3">Host cytosol</location>
    </subcellularLocation>
</comment>
<keyword evidence="1 3" id="KW-1048">Host nucleus</keyword>
<dbReference type="InterPro" id="IPR021045">
    <property type="entry name" value="Flu_proapoptotic_PB1-F2"/>
</dbReference>
<evidence type="ECO:0000256" key="4">
    <source>
        <dbReference type="SAM" id="MobiDB-lite"/>
    </source>
</evidence>
<evidence type="ECO:0000313" key="6">
    <source>
        <dbReference type="Proteomes" id="UP000172260"/>
    </source>
</evidence>
<comment type="function">
    <text evidence="3">May play an important role in promoting lung pathology in both primary viral infection and secondary bacterial infection.</text>
</comment>
<evidence type="ECO:0000256" key="2">
    <source>
        <dbReference type="ARBA" id="ARBA00023200"/>
    </source>
</evidence>
<dbReference type="HAMAP" id="MF_04064">
    <property type="entry name" value="INFV_PB1F2"/>
    <property type="match status" value="1"/>
</dbReference>
<dbReference type="Pfam" id="PF11986">
    <property type="entry name" value="PB1-F2"/>
    <property type="match status" value="1"/>
</dbReference>
<feature type="compositionally biased region" description="Basic and acidic residues" evidence="4">
    <location>
        <begin position="18"/>
        <end position="32"/>
    </location>
</feature>
<organism evidence="5 6">
    <name type="scientific">Influenza A virus</name>
    <name type="common">A/TW/3355/1997(H1N1)</name>
    <dbReference type="NCBI Taxonomy" id="373601"/>
    <lineage>
        <taxon>Viruses</taxon>
        <taxon>Riboviria</taxon>
        <taxon>Orthornavirae</taxon>
        <taxon>Negarnaviricota</taxon>
        <taxon>Polyploviricotina</taxon>
        <taxon>Insthoviricetes</taxon>
        <taxon>Articulavirales</taxon>
        <taxon>Orthomyxoviridae</taxon>
        <taxon>Alphainfluenzavirus</taxon>
        <taxon>Alphainfluenzavirus influenzae</taxon>
        <taxon>Influenza A virus</taxon>
    </lineage>
</organism>
<evidence type="ECO:0000256" key="3">
    <source>
        <dbReference type="HAMAP-Rule" id="MF_04064"/>
    </source>
</evidence>
<comment type="similarity">
    <text evidence="3">Belongs to the influenza viruses PB1-F2 family.</text>
</comment>
<dbReference type="GO" id="GO:0016020">
    <property type="term" value="C:membrane"/>
    <property type="evidence" value="ECO:0007669"/>
    <property type="project" value="UniProtKB-UniRule"/>
</dbReference>
<evidence type="ECO:0000256" key="1">
    <source>
        <dbReference type="ARBA" id="ARBA00022562"/>
    </source>
</evidence>
<dbReference type="EMBL" id="DQ415295">
    <property type="protein sequence ID" value="ABD59819.1"/>
    <property type="molecule type" value="Genomic_RNA"/>
</dbReference>
<accession>Q0GZD2</accession>
<protein>
    <recommendedName>
        <fullName evidence="3">Protein PB1-F2</fullName>
    </recommendedName>
</protein>
<name>Q0GZD2_9INFA</name>
<feature type="compositionally biased region" description="Polar residues" evidence="4">
    <location>
        <begin position="1"/>
        <end position="17"/>
    </location>
</feature>
<evidence type="ECO:0000313" key="5">
    <source>
        <dbReference type="EMBL" id="ABD59819.1"/>
    </source>
</evidence>
<reference evidence="5 6" key="1">
    <citation type="journal article" date="2006" name="Emerg. Infect. Dis.">
        <title>Genomic signatures of human versus avian influenza A viruses.</title>
        <authorList>
            <person name="Chang G.-W."/>
            <person name="Chen S.-C."/>
            <person name="Mok C.-K."/>
            <person name="Lo Y.-L."/>
            <person name="Kung Y.-N."/>
            <person name="Huang J.-H."/>
            <person name="Shih Y.-H."/>
            <person name="Wang J.-Y."/>
            <person name="Chiang C."/>
            <person name="Chen C.-J."/>
            <person name="Shih S.-R."/>
        </authorList>
    </citation>
    <scope>NUCLEOTIDE SEQUENCE [LARGE SCALE GENOMIC DNA]</scope>
    <source>
        <strain evidence="5">A/TW/3355/97</strain>
    </source>
</reference>
<feature type="region of interest" description="Disordered" evidence="4">
    <location>
        <begin position="1"/>
        <end position="32"/>
    </location>
</feature>
<sequence length="90" mass="10679">MGQEQGTPWIQSTGHISTQKEEDGQKIPKLEHRNSTQLMGHYQKTMNQVAMPKQIVYWKQWLSLRNPILVFLKTLVLKQWRLFSKQGWTN</sequence>
<keyword evidence="2 3" id="KW-1035">Host cytoplasm</keyword>
<gene>
    <name evidence="5" type="primary">PB1-F2</name>
    <name evidence="3" type="synonym">PB1</name>
</gene>
<dbReference type="GO" id="GO:0044164">
    <property type="term" value="C:host cell cytosol"/>
    <property type="evidence" value="ECO:0007669"/>
    <property type="project" value="UniProtKB-SubCell"/>
</dbReference>